<organism evidence="2">
    <name type="scientific">Anguilla anguilla</name>
    <name type="common">European freshwater eel</name>
    <name type="synonym">Muraena anguilla</name>
    <dbReference type="NCBI Taxonomy" id="7936"/>
    <lineage>
        <taxon>Eukaryota</taxon>
        <taxon>Metazoa</taxon>
        <taxon>Chordata</taxon>
        <taxon>Craniata</taxon>
        <taxon>Vertebrata</taxon>
        <taxon>Euteleostomi</taxon>
        <taxon>Actinopterygii</taxon>
        <taxon>Neopterygii</taxon>
        <taxon>Teleostei</taxon>
        <taxon>Anguilliformes</taxon>
        <taxon>Anguillidae</taxon>
        <taxon>Anguilla</taxon>
    </lineage>
</organism>
<feature type="transmembrane region" description="Helical" evidence="1">
    <location>
        <begin position="12"/>
        <end position="30"/>
    </location>
</feature>
<name>A0A0E9WRK9_ANGAN</name>
<reference evidence="2" key="2">
    <citation type="journal article" date="2015" name="Fish Shellfish Immunol.">
        <title>Early steps in the European eel (Anguilla anguilla)-Vibrio vulnificus interaction in the gills: Role of the RtxA13 toxin.</title>
        <authorList>
            <person name="Callol A."/>
            <person name="Pajuelo D."/>
            <person name="Ebbesson L."/>
            <person name="Teles M."/>
            <person name="MacKenzie S."/>
            <person name="Amaro C."/>
        </authorList>
    </citation>
    <scope>NUCLEOTIDE SEQUENCE</scope>
</reference>
<dbReference type="EMBL" id="GBXM01015518">
    <property type="protein sequence ID" value="JAH93059.1"/>
    <property type="molecule type" value="Transcribed_RNA"/>
</dbReference>
<keyword evidence="1" id="KW-1133">Transmembrane helix</keyword>
<proteinExistence type="predicted"/>
<protein>
    <submittedName>
        <fullName evidence="2">Uncharacterized protein</fullName>
    </submittedName>
</protein>
<reference evidence="2" key="1">
    <citation type="submission" date="2014-11" db="EMBL/GenBank/DDBJ databases">
        <authorList>
            <person name="Amaro Gonzalez C."/>
        </authorList>
    </citation>
    <scope>NUCLEOTIDE SEQUENCE</scope>
</reference>
<sequence>MFYDKMHSSISVPYTAIGVFYLSAPGRVLISTMCRTTLPRNGCFCGVSSTQYEYYRCSVLCTA</sequence>
<keyword evidence="1" id="KW-0472">Membrane</keyword>
<evidence type="ECO:0000313" key="2">
    <source>
        <dbReference type="EMBL" id="JAH93059.1"/>
    </source>
</evidence>
<accession>A0A0E9WRK9</accession>
<keyword evidence="1" id="KW-0812">Transmembrane</keyword>
<evidence type="ECO:0000256" key="1">
    <source>
        <dbReference type="SAM" id="Phobius"/>
    </source>
</evidence>
<dbReference type="AlphaFoldDB" id="A0A0E9WRK9"/>